<reference evidence="1 2" key="1">
    <citation type="journal article" date="2012" name="BMC Genomics">
        <title>Sequencing the genome of Marssonina brunnea reveals fungus-poplar co-evolution.</title>
        <authorList>
            <person name="Zhu S."/>
            <person name="Cao Y.-Z."/>
            <person name="Jiang C."/>
            <person name="Tan B.-Y."/>
            <person name="Wang Z."/>
            <person name="Feng S."/>
            <person name="Zhang L."/>
            <person name="Su X.-H."/>
            <person name="Brejova B."/>
            <person name="Vinar T."/>
            <person name="Xu M."/>
            <person name="Wang M.-X."/>
            <person name="Zhang S.-G."/>
            <person name="Huang M.-R."/>
            <person name="Wu R."/>
            <person name="Zhou Y."/>
        </authorList>
    </citation>
    <scope>NUCLEOTIDE SEQUENCE [LARGE SCALE GENOMIC DNA]</scope>
    <source>
        <strain evidence="1 2">MB_m1</strain>
    </source>
</reference>
<accession>K1XZL3</accession>
<evidence type="ECO:0000313" key="2">
    <source>
        <dbReference type="Proteomes" id="UP000006753"/>
    </source>
</evidence>
<proteinExistence type="predicted"/>
<evidence type="ECO:0000313" key="1">
    <source>
        <dbReference type="EMBL" id="EKD18264.1"/>
    </source>
</evidence>
<dbReference type="Proteomes" id="UP000006753">
    <property type="component" value="Unassembled WGS sequence"/>
</dbReference>
<dbReference type="InParanoid" id="K1XZL3"/>
<dbReference type="KEGG" id="mbe:MBM_03257"/>
<sequence>MPLDDPLAYITSDILFTFVPPPAPEIRSASIHHTIISQEGILPGSGSVPSANPRQLVSWTTRPTAPYRTENNRADIANMSGEWFPVLHKANSPGGELFGFRKLAFLDDGVLVWPIATIPGVRKVALFGGSFEVNSGSQDRTRW</sequence>
<organism evidence="1 2">
    <name type="scientific">Marssonina brunnea f. sp. multigermtubi (strain MB_m1)</name>
    <name type="common">Marssonina leaf spot fungus</name>
    <dbReference type="NCBI Taxonomy" id="1072389"/>
    <lineage>
        <taxon>Eukaryota</taxon>
        <taxon>Fungi</taxon>
        <taxon>Dikarya</taxon>
        <taxon>Ascomycota</taxon>
        <taxon>Pezizomycotina</taxon>
        <taxon>Leotiomycetes</taxon>
        <taxon>Helotiales</taxon>
        <taxon>Drepanopezizaceae</taxon>
        <taxon>Drepanopeziza</taxon>
    </lineage>
</organism>
<dbReference type="HOGENOM" id="CLU_1806581_0_0_1"/>
<dbReference type="AlphaFoldDB" id="K1XZL3"/>
<protein>
    <submittedName>
        <fullName evidence="1">Uncharacterized protein</fullName>
    </submittedName>
</protein>
<dbReference type="EMBL" id="JH921433">
    <property type="protein sequence ID" value="EKD18264.1"/>
    <property type="molecule type" value="Genomic_DNA"/>
</dbReference>
<gene>
    <name evidence="1" type="ORF">MBM_03257</name>
</gene>
<name>K1XZL3_MARBU</name>
<keyword evidence="2" id="KW-1185">Reference proteome</keyword>